<dbReference type="EMBL" id="CP139487">
    <property type="protein sequence ID" value="WPU66869.1"/>
    <property type="molecule type" value="Genomic_DNA"/>
</dbReference>
<comment type="subcellular location">
    <subcellularLocation>
        <location evidence="1">Membrane</location>
        <topology evidence="1">Multi-pass membrane protein</topology>
    </subcellularLocation>
</comment>
<keyword evidence="10" id="KW-0143">Chaperone</keyword>
<name>A0AAX4HU80_9BACT</name>
<evidence type="ECO:0000256" key="5">
    <source>
        <dbReference type="ARBA" id="ARBA00022982"/>
    </source>
</evidence>
<dbReference type="AlphaFoldDB" id="A0AAX4HU80"/>
<gene>
    <name evidence="13" type="ORF">SOO65_08915</name>
</gene>
<organism evidence="13 14">
    <name type="scientific">Peredibacter starrii</name>
    <dbReference type="NCBI Taxonomy" id="28202"/>
    <lineage>
        <taxon>Bacteria</taxon>
        <taxon>Pseudomonadati</taxon>
        <taxon>Bdellovibrionota</taxon>
        <taxon>Bacteriovoracia</taxon>
        <taxon>Bacteriovoracales</taxon>
        <taxon>Bacteriovoracaceae</taxon>
        <taxon>Peredibacter</taxon>
    </lineage>
</organism>
<evidence type="ECO:0000313" key="13">
    <source>
        <dbReference type="EMBL" id="WPU66869.1"/>
    </source>
</evidence>
<keyword evidence="7" id="KW-0560">Oxidoreductase</keyword>
<dbReference type="SUPFAM" id="SSF158442">
    <property type="entry name" value="DsbB-like"/>
    <property type="match status" value="1"/>
</dbReference>
<keyword evidence="9" id="KW-1015">Disulfide bond</keyword>
<dbReference type="GO" id="GO:0015035">
    <property type="term" value="F:protein-disulfide reductase activity"/>
    <property type="evidence" value="ECO:0007669"/>
    <property type="project" value="InterPro"/>
</dbReference>
<keyword evidence="11" id="KW-0676">Redox-active center</keyword>
<dbReference type="GO" id="GO:0006457">
    <property type="term" value="P:protein folding"/>
    <property type="evidence" value="ECO:0007669"/>
    <property type="project" value="InterPro"/>
</dbReference>
<dbReference type="InterPro" id="IPR003752">
    <property type="entry name" value="DiS_bond_form_DsbB/BdbC"/>
</dbReference>
<keyword evidence="3" id="KW-0813">Transport</keyword>
<feature type="transmembrane region" description="Helical" evidence="12">
    <location>
        <begin position="107"/>
        <end position="131"/>
    </location>
</feature>
<dbReference type="HAMAP" id="MF_00287">
    <property type="entry name" value="BdbC"/>
    <property type="match status" value="1"/>
</dbReference>
<evidence type="ECO:0000256" key="9">
    <source>
        <dbReference type="ARBA" id="ARBA00023157"/>
    </source>
</evidence>
<evidence type="ECO:0000256" key="11">
    <source>
        <dbReference type="ARBA" id="ARBA00023284"/>
    </source>
</evidence>
<dbReference type="Pfam" id="PF02600">
    <property type="entry name" value="DsbB"/>
    <property type="match status" value="1"/>
</dbReference>
<keyword evidence="8 12" id="KW-0472">Membrane</keyword>
<dbReference type="PIRSF" id="PIRSF036659">
    <property type="entry name" value="BdbC"/>
    <property type="match status" value="1"/>
</dbReference>
<evidence type="ECO:0000256" key="10">
    <source>
        <dbReference type="ARBA" id="ARBA00023186"/>
    </source>
</evidence>
<comment type="similarity">
    <text evidence="2">Belongs to the DsbB family. BdbC subfamily.</text>
</comment>
<dbReference type="KEGG" id="psti:SOO65_08915"/>
<evidence type="ECO:0000256" key="1">
    <source>
        <dbReference type="ARBA" id="ARBA00004141"/>
    </source>
</evidence>
<dbReference type="RefSeq" id="WP_321399504.1">
    <property type="nucleotide sequence ID" value="NZ_CP139487.1"/>
</dbReference>
<evidence type="ECO:0000313" key="14">
    <source>
        <dbReference type="Proteomes" id="UP001324634"/>
    </source>
</evidence>
<dbReference type="NCBIfam" id="NF002849">
    <property type="entry name" value="PRK03113.1"/>
    <property type="match status" value="1"/>
</dbReference>
<proteinExistence type="inferred from homology"/>
<keyword evidence="14" id="KW-1185">Reference proteome</keyword>
<dbReference type="InterPro" id="IPR012187">
    <property type="entry name" value="Disulphide_bond_form_BdbC"/>
</dbReference>
<evidence type="ECO:0000256" key="3">
    <source>
        <dbReference type="ARBA" id="ARBA00022448"/>
    </source>
</evidence>
<feature type="transmembrane region" description="Helical" evidence="12">
    <location>
        <begin position="7"/>
        <end position="25"/>
    </location>
</feature>
<keyword evidence="4 12" id="KW-0812">Transmembrane</keyword>
<sequence length="138" mass="15939">MMGWTILFLSWFMSAVATLGSLFFSEVMKFPPCVLCWYQRICMYPLVLVLFMGLFPYEKKVARFALPLAIVGWFIALYHNLLYYHILPESAAPCVQGISCTTVQIQWFGFVTIPFMSFVAFSFIVVSLLLLKRISHEK</sequence>
<evidence type="ECO:0000256" key="7">
    <source>
        <dbReference type="ARBA" id="ARBA00023002"/>
    </source>
</evidence>
<accession>A0AAX4HU80</accession>
<feature type="transmembrane region" description="Helical" evidence="12">
    <location>
        <begin position="64"/>
        <end position="87"/>
    </location>
</feature>
<dbReference type="InterPro" id="IPR023380">
    <property type="entry name" value="DsbB-like_sf"/>
</dbReference>
<reference evidence="13 14" key="1">
    <citation type="submission" date="2023-11" db="EMBL/GenBank/DDBJ databases">
        <title>Peredibacter starrii A3.12.</title>
        <authorList>
            <person name="Mitchell R.J."/>
        </authorList>
    </citation>
    <scope>NUCLEOTIDE SEQUENCE [LARGE SCALE GENOMIC DNA]</scope>
    <source>
        <strain evidence="13 14">A3.12</strain>
    </source>
</reference>
<dbReference type="PANTHER" id="PTHR43469">
    <property type="entry name" value="DISULFIDE FORMATION PROTEIN-RELATED"/>
    <property type="match status" value="1"/>
</dbReference>
<evidence type="ECO:0000256" key="4">
    <source>
        <dbReference type="ARBA" id="ARBA00022692"/>
    </source>
</evidence>
<dbReference type="PANTHER" id="PTHR43469:SF1">
    <property type="entry name" value="SPBETA PROPHAGE-DERIVED DISULFIDE BOND FORMATION PROTEIN B"/>
    <property type="match status" value="1"/>
</dbReference>
<keyword evidence="5" id="KW-0249">Electron transport</keyword>
<evidence type="ECO:0000256" key="8">
    <source>
        <dbReference type="ARBA" id="ARBA00023136"/>
    </source>
</evidence>
<dbReference type="Gene3D" id="1.20.1550.10">
    <property type="entry name" value="DsbB-like"/>
    <property type="match status" value="1"/>
</dbReference>
<dbReference type="GO" id="GO:0016020">
    <property type="term" value="C:membrane"/>
    <property type="evidence" value="ECO:0007669"/>
    <property type="project" value="UniProtKB-SubCell"/>
</dbReference>
<feature type="transmembrane region" description="Helical" evidence="12">
    <location>
        <begin position="37"/>
        <end position="57"/>
    </location>
</feature>
<dbReference type="Proteomes" id="UP001324634">
    <property type="component" value="Chromosome"/>
</dbReference>
<evidence type="ECO:0000256" key="6">
    <source>
        <dbReference type="ARBA" id="ARBA00022989"/>
    </source>
</evidence>
<keyword evidence="6 12" id="KW-1133">Transmembrane helix</keyword>
<evidence type="ECO:0000256" key="2">
    <source>
        <dbReference type="ARBA" id="ARBA00007602"/>
    </source>
</evidence>
<evidence type="ECO:0000256" key="12">
    <source>
        <dbReference type="SAM" id="Phobius"/>
    </source>
</evidence>
<protein>
    <submittedName>
        <fullName evidence="13">Disulfide oxidoreductase</fullName>
    </submittedName>
</protein>